<keyword evidence="3" id="KW-0548">Nucleotidyltransferase</keyword>
<dbReference type="InterPro" id="IPR000594">
    <property type="entry name" value="ThiF_NAD_FAD-bd"/>
</dbReference>
<keyword evidence="4" id="KW-1185">Reference proteome</keyword>
<feature type="compositionally biased region" description="Low complexity" evidence="1">
    <location>
        <begin position="375"/>
        <end position="390"/>
    </location>
</feature>
<sequence>MTDSHRPFLPRATPLFRVAPGAVQVGGSDGDPGVRVGPVDPAASGALVALLRGLDGARSTGAVLAEAVAGGLDPDLVAELLESLRRCGRLLHVSAADLLAAAPTPAARARAELELPAVLGAGGPGAWRLRRAAAVVVDGATRVGVPLAAMLAASGVGRVHVRDRGTVTAADAVVGGLTAADEGRPRALAAADAVRRVAPETDLRPLPPGTEPDLLVLARPWAALDPVLTRVPGGRTPHLVATVRGEVGVVGPLVVPGRTGCLRCGEVTRTAAEPGWPVLAAQLHEAPAPRSGPPTGHASGGTGVCSATAVTALTQALAHLDGLAAPTCLDAVLELRGPDLLPVRRAWPAHPSCGCRATQGAGRGTQVAGRDPAHGAVPGAVPGAALGAGERPPPGPSRRGGHGPGTLER</sequence>
<dbReference type="Pfam" id="PF00899">
    <property type="entry name" value="ThiF"/>
    <property type="match status" value="1"/>
</dbReference>
<reference evidence="3 4" key="1">
    <citation type="submission" date="2024-03" db="EMBL/GenBank/DDBJ databases">
        <title>Draft genome sequence of Klenkia sp. LSe6-5.</title>
        <authorList>
            <person name="Duangmal K."/>
            <person name="Chantavorakit T."/>
        </authorList>
    </citation>
    <scope>NUCLEOTIDE SEQUENCE [LARGE SCALE GENOMIC DNA]</scope>
    <source>
        <strain evidence="3 4">LSe6-5</strain>
    </source>
</reference>
<evidence type="ECO:0000313" key="3">
    <source>
        <dbReference type="EMBL" id="MEI4272044.1"/>
    </source>
</evidence>
<dbReference type="SUPFAM" id="SSF69572">
    <property type="entry name" value="Activating enzymes of the ubiquitin-like proteins"/>
    <property type="match status" value="1"/>
</dbReference>
<evidence type="ECO:0000259" key="2">
    <source>
        <dbReference type="Pfam" id="PF00899"/>
    </source>
</evidence>
<evidence type="ECO:0000256" key="1">
    <source>
        <dbReference type="SAM" id="MobiDB-lite"/>
    </source>
</evidence>
<organism evidence="3 4">
    <name type="scientific">Klenkia sesuvii</name>
    <dbReference type="NCBI Taxonomy" id="3103137"/>
    <lineage>
        <taxon>Bacteria</taxon>
        <taxon>Bacillati</taxon>
        <taxon>Actinomycetota</taxon>
        <taxon>Actinomycetes</taxon>
        <taxon>Geodermatophilales</taxon>
        <taxon>Geodermatophilaceae</taxon>
        <taxon>Klenkia</taxon>
    </lineage>
</organism>
<dbReference type="GO" id="GO:0016779">
    <property type="term" value="F:nucleotidyltransferase activity"/>
    <property type="evidence" value="ECO:0007669"/>
    <property type="project" value="UniProtKB-KW"/>
</dbReference>
<feature type="domain" description="THIF-type NAD/FAD binding fold" evidence="2">
    <location>
        <begin position="126"/>
        <end position="208"/>
    </location>
</feature>
<gene>
    <name evidence="3" type="ORF">TEK04_09955</name>
</gene>
<evidence type="ECO:0000313" key="4">
    <source>
        <dbReference type="Proteomes" id="UP001361570"/>
    </source>
</evidence>
<dbReference type="Proteomes" id="UP001361570">
    <property type="component" value="Unassembled WGS sequence"/>
</dbReference>
<proteinExistence type="predicted"/>
<dbReference type="RefSeq" id="WP_336404179.1">
    <property type="nucleotide sequence ID" value="NZ_JBAPLU010000008.1"/>
</dbReference>
<dbReference type="Gene3D" id="3.40.50.720">
    <property type="entry name" value="NAD(P)-binding Rossmann-like Domain"/>
    <property type="match status" value="1"/>
</dbReference>
<keyword evidence="3" id="KW-0808">Transferase</keyword>
<dbReference type="InterPro" id="IPR035985">
    <property type="entry name" value="Ubiquitin-activating_enz"/>
</dbReference>
<feature type="region of interest" description="Disordered" evidence="1">
    <location>
        <begin position="359"/>
        <end position="409"/>
    </location>
</feature>
<dbReference type="EMBL" id="JBAPLU010000008">
    <property type="protein sequence ID" value="MEI4272044.1"/>
    <property type="molecule type" value="Genomic_DNA"/>
</dbReference>
<name>A0ABU8DVG1_9ACTN</name>
<protein>
    <submittedName>
        <fullName evidence="3">ThiF family adenylyltransferase</fullName>
    </submittedName>
</protein>
<comment type="caution">
    <text evidence="3">The sequence shown here is derived from an EMBL/GenBank/DDBJ whole genome shotgun (WGS) entry which is preliminary data.</text>
</comment>
<accession>A0ABU8DVG1</accession>